<keyword evidence="4" id="KW-1185">Reference proteome</keyword>
<evidence type="ECO:0000259" key="1">
    <source>
        <dbReference type="PROSITE" id="PS50883"/>
    </source>
</evidence>
<dbReference type="Gene3D" id="3.20.20.450">
    <property type="entry name" value="EAL domain"/>
    <property type="match status" value="1"/>
</dbReference>
<sequence>MLPELLGLKNFERFGKGFALRLHVMGGIQQGLALSGARGIEARLTGIPGLEVVRERIELWRADGACAPQHAHVHALLLGLRRLDAINIAYGAAAGDGALEEVASRISHFAEDELDGAWMVARAGGGTFLLIANEACSRERWQLFADQLAEAIARPIAVPSGVLRLSPRIALIRALDDESVDSMLDRLGHALQGVHEQQSGRLAWADGEVTPPGRSGAQLEADLLGAIDRDEIEILFQPQFSLKDDRLTGAEALARWNHRELGRIGAGALFSIAERADHVAPLSRHIAHKALAAARNWSGDLRLSINVTPADLAFGSYVRQMLDLVRESGFPLRRLTLEVTEQAMISDVTLAAQTMAEFSSQGIRIALDDFGAGFCNFRYLKVLPIHYLKLDRSMIEGVASDKRDVAVLRAIVAMAEALDLKVIAEGIEEEAQREVAAKEGCAYYQGFLRAQPMSAAMFEKLARAAG</sequence>
<dbReference type="PROSITE" id="PS50883">
    <property type="entry name" value="EAL"/>
    <property type="match status" value="1"/>
</dbReference>
<dbReference type="InterPro" id="IPR001633">
    <property type="entry name" value="EAL_dom"/>
</dbReference>
<proteinExistence type="predicted"/>
<dbReference type="PANTHER" id="PTHR33121:SF79">
    <property type="entry name" value="CYCLIC DI-GMP PHOSPHODIESTERASE PDED-RELATED"/>
    <property type="match status" value="1"/>
</dbReference>
<dbReference type="Pfam" id="PF00990">
    <property type="entry name" value="GGDEF"/>
    <property type="match status" value="1"/>
</dbReference>
<accession>A0A1U6H2Y1</accession>
<dbReference type="STRING" id="428990.SAMN06295987_1011138"/>
<dbReference type="SUPFAM" id="SSF141868">
    <property type="entry name" value="EAL domain-like"/>
    <property type="match status" value="1"/>
</dbReference>
<feature type="domain" description="EAL" evidence="1">
    <location>
        <begin position="216"/>
        <end position="466"/>
    </location>
</feature>
<dbReference type="CDD" id="cd01948">
    <property type="entry name" value="EAL"/>
    <property type="match status" value="1"/>
</dbReference>
<dbReference type="PANTHER" id="PTHR33121">
    <property type="entry name" value="CYCLIC DI-GMP PHOSPHODIESTERASE PDEF"/>
    <property type="match status" value="1"/>
</dbReference>
<dbReference type="SUPFAM" id="SSF55073">
    <property type="entry name" value="Nucleotide cyclase"/>
    <property type="match status" value="1"/>
</dbReference>
<dbReference type="Pfam" id="PF00563">
    <property type="entry name" value="EAL"/>
    <property type="match status" value="1"/>
</dbReference>
<organism evidence="3 4">
    <name type="scientific">Novosphingobium mathurense</name>
    <dbReference type="NCBI Taxonomy" id="428990"/>
    <lineage>
        <taxon>Bacteria</taxon>
        <taxon>Pseudomonadati</taxon>
        <taxon>Pseudomonadota</taxon>
        <taxon>Alphaproteobacteria</taxon>
        <taxon>Sphingomonadales</taxon>
        <taxon>Sphingomonadaceae</taxon>
        <taxon>Novosphingobium</taxon>
    </lineage>
</organism>
<dbReference type="PROSITE" id="PS50887">
    <property type="entry name" value="GGDEF"/>
    <property type="match status" value="1"/>
</dbReference>
<dbReference type="InterPro" id="IPR043128">
    <property type="entry name" value="Rev_trsase/Diguanyl_cyclase"/>
</dbReference>
<feature type="domain" description="GGDEF" evidence="2">
    <location>
        <begin position="71"/>
        <end position="209"/>
    </location>
</feature>
<dbReference type="SMART" id="SM00267">
    <property type="entry name" value="GGDEF"/>
    <property type="match status" value="1"/>
</dbReference>
<dbReference type="Proteomes" id="UP000190989">
    <property type="component" value="Unassembled WGS sequence"/>
</dbReference>
<evidence type="ECO:0000313" key="3">
    <source>
        <dbReference type="EMBL" id="SLJ90113.1"/>
    </source>
</evidence>
<name>A0A1U6H2Y1_9SPHN</name>
<dbReference type="InterPro" id="IPR035919">
    <property type="entry name" value="EAL_sf"/>
</dbReference>
<evidence type="ECO:0000259" key="2">
    <source>
        <dbReference type="PROSITE" id="PS50887"/>
    </source>
</evidence>
<dbReference type="SMART" id="SM00052">
    <property type="entry name" value="EAL"/>
    <property type="match status" value="1"/>
</dbReference>
<dbReference type="InterPro" id="IPR000160">
    <property type="entry name" value="GGDEF_dom"/>
</dbReference>
<dbReference type="EMBL" id="FVZE01000001">
    <property type="protein sequence ID" value="SLJ90113.1"/>
    <property type="molecule type" value="Genomic_DNA"/>
</dbReference>
<dbReference type="AlphaFoldDB" id="A0A1U6H2Y1"/>
<gene>
    <name evidence="3" type="ORF">SAMN06295987_1011138</name>
</gene>
<dbReference type="InterPro" id="IPR050706">
    <property type="entry name" value="Cyclic-di-GMP_PDE-like"/>
</dbReference>
<reference evidence="4" key="1">
    <citation type="submission" date="2017-02" db="EMBL/GenBank/DDBJ databases">
        <authorList>
            <person name="Varghese N."/>
            <person name="Submissions S."/>
        </authorList>
    </citation>
    <scope>NUCLEOTIDE SEQUENCE [LARGE SCALE GENOMIC DNA]</scope>
    <source>
        <strain evidence="4">SM117</strain>
    </source>
</reference>
<dbReference type="InterPro" id="IPR029787">
    <property type="entry name" value="Nucleotide_cyclase"/>
</dbReference>
<dbReference type="GO" id="GO:0071111">
    <property type="term" value="F:cyclic-guanylate-specific phosphodiesterase activity"/>
    <property type="evidence" value="ECO:0007669"/>
    <property type="project" value="InterPro"/>
</dbReference>
<dbReference type="Gene3D" id="3.30.70.270">
    <property type="match status" value="1"/>
</dbReference>
<protein>
    <submittedName>
        <fullName evidence="3">EAL domain, c-di-GMP-specific phosphodiesterase class I (Or its enzymatically inactive variant)</fullName>
    </submittedName>
</protein>
<evidence type="ECO:0000313" key="4">
    <source>
        <dbReference type="Proteomes" id="UP000190989"/>
    </source>
</evidence>